<dbReference type="EMBL" id="HG326223">
    <property type="protein sequence ID" value="CDG14215.1"/>
    <property type="molecule type" value="Genomic_DNA"/>
</dbReference>
<reference evidence="2 3" key="1">
    <citation type="submission" date="2013-06" db="EMBL/GenBank/DDBJ databases">
        <authorList>
            <person name="Aslett M."/>
        </authorList>
    </citation>
    <scope>NUCLEOTIDE SEQUENCE [LARGE SCALE GENOMIC DNA]</scope>
    <source>
        <strain evidence="2 3">Db11</strain>
    </source>
</reference>
<dbReference type="AlphaFoldDB" id="A0ABC9IN06"/>
<organism evidence="2 3">
    <name type="scientific">Serratia marcescens subsp. marcescens Db11</name>
    <dbReference type="NCBI Taxonomy" id="273526"/>
    <lineage>
        <taxon>Bacteria</taxon>
        <taxon>Pseudomonadati</taxon>
        <taxon>Pseudomonadota</taxon>
        <taxon>Gammaproteobacteria</taxon>
        <taxon>Enterobacterales</taxon>
        <taxon>Yersiniaceae</taxon>
        <taxon>Serratia</taxon>
    </lineage>
</organism>
<evidence type="ECO:0000313" key="3">
    <source>
        <dbReference type="Proteomes" id="UP000018979"/>
    </source>
</evidence>
<dbReference type="Proteomes" id="UP000018979">
    <property type="component" value="Chromosome I"/>
</dbReference>
<dbReference type="RefSeq" id="WP_025304412.1">
    <property type="nucleotide sequence ID" value="NZ_HG326223.1"/>
</dbReference>
<dbReference type="Pfam" id="PF13723">
    <property type="entry name" value="Ketoacyl-synt_2"/>
    <property type="match status" value="1"/>
</dbReference>
<reference evidence="3" key="2">
    <citation type="submission" date="2013-11" db="EMBL/GenBank/DDBJ databases">
        <title>Genome sequences of clinical and environmental isolates of Serratia marcescens.</title>
        <authorList>
            <person name="Iguchi A."/>
            <person name="Komatsu H."/>
            <person name="Nagaya Y."/>
            <person name="Ogura Y."/>
            <person name="Katsura K."/>
            <person name="Kurokawa K."/>
            <person name="Ooka T."/>
            <person name="Hattori M."/>
            <person name="Gotoh N."/>
            <person name="Thomson N."/>
            <person name="Hayashi T."/>
        </authorList>
    </citation>
    <scope>NUCLEOTIDE SEQUENCE [LARGE SCALE GENOMIC DNA]</scope>
    <source>
        <strain evidence="3">Db11</strain>
    </source>
</reference>
<dbReference type="InterPro" id="IPR014030">
    <property type="entry name" value="Ketoacyl_synth_N"/>
</dbReference>
<accession>A0ABC9IN06</accession>
<proteinExistence type="predicted"/>
<dbReference type="KEGG" id="smac:SMDB11_3651"/>
<evidence type="ECO:0000259" key="1">
    <source>
        <dbReference type="Pfam" id="PF13723"/>
    </source>
</evidence>
<gene>
    <name evidence="2" type="ORF">SMDB11_3651</name>
</gene>
<sequence>MKFALNIVDWQARAPGLSAASQWLAWAHQPDAIDPSAPQALPDELPMMAARRLSSGSKLAVDCGLSLLRRHAVDAVLYTSRHGELERNYRILHALATGQSVSPTDFTMSVHNSAVGNLTIVARQPIVSSSLSAGMDTFQQGLCEVVCLLEAGHQRVLMVDFDGVIPAFYHPGLPAQMPTWAYAVALLFEAGDTLQCSTESDYAGNEMSLPQSLRFLRHYLAQTPHFTIDGERVQWRWSLMK</sequence>
<name>A0ABC9IN06_SERMA</name>
<reference evidence="2 3" key="3">
    <citation type="journal article" date="2014" name="Genome Biol. Evol.">
        <title>Genome evolution and plasticity of Serratia marcescens, an important multidrug-resistant nosocomial pathogen.</title>
        <authorList>
            <person name="Iguchi A."/>
            <person name="Nagaya Y."/>
            <person name="Pradel E."/>
            <person name="Ooka T."/>
            <person name="Ogura Y."/>
            <person name="Katsura K."/>
            <person name="Kurokawa K."/>
            <person name="Oshima K."/>
            <person name="Hattori M."/>
            <person name="Parkhill J."/>
            <person name="Sebaihia M."/>
            <person name="Coulthurst S.J."/>
            <person name="Gotoh N."/>
            <person name="Thomson N.R."/>
            <person name="Ewbank J.J."/>
            <person name="Hayashi T."/>
        </authorList>
    </citation>
    <scope>NUCLEOTIDE SEQUENCE [LARGE SCALE GENOMIC DNA]</scope>
    <source>
        <strain evidence="2 3">Db11</strain>
    </source>
</reference>
<feature type="domain" description="Beta-ketoacyl synthase-like N-terminal" evidence="1">
    <location>
        <begin position="23"/>
        <end position="238"/>
    </location>
</feature>
<protein>
    <recommendedName>
        <fullName evidence="1">Beta-ketoacyl synthase-like N-terminal domain-containing protein</fullName>
    </recommendedName>
</protein>
<evidence type="ECO:0000313" key="2">
    <source>
        <dbReference type="EMBL" id="CDG14215.1"/>
    </source>
</evidence>